<feature type="domain" description="Schlafen AlbA-2" evidence="1">
    <location>
        <begin position="49"/>
        <end position="178"/>
    </location>
</feature>
<evidence type="ECO:0000313" key="2">
    <source>
        <dbReference type="EMBL" id="MFD1612078.1"/>
    </source>
</evidence>
<dbReference type="InterPro" id="IPR007421">
    <property type="entry name" value="Schlafen_AlbA_2_dom"/>
</dbReference>
<dbReference type="PANTHER" id="PTHR30595">
    <property type="entry name" value="GLPR-RELATED TRANSCRIPTIONAL REPRESSOR"/>
    <property type="match status" value="1"/>
</dbReference>
<comment type="caution">
    <text evidence="2">The sequence shown here is derived from an EMBL/GenBank/DDBJ whole genome shotgun (WGS) entry which is preliminary data.</text>
</comment>
<organism evidence="2 3">
    <name type="scientific">Sphingomonas tabacisoli</name>
    <dbReference type="NCBI Taxonomy" id="2249466"/>
    <lineage>
        <taxon>Bacteria</taxon>
        <taxon>Pseudomonadati</taxon>
        <taxon>Pseudomonadota</taxon>
        <taxon>Alphaproteobacteria</taxon>
        <taxon>Sphingomonadales</taxon>
        <taxon>Sphingomonadaceae</taxon>
        <taxon>Sphingomonas</taxon>
    </lineage>
</organism>
<protein>
    <submittedName>
        <fullName evidence="2">Helix-turn-helix domain-containing protein</fullName>
    </submittedName>
</protein>
<dbReference type="InterPro" id="IPR038461">
    <property type="entry name" value="Schlafen_AlbA_2_dom_sf"/>
</dbReference>
<evidence type="ECO:0000259" key="1">
    <source>
        <dbReference type="Pfam" id="PF04326"/>
    </source>
</evidence>
<dbReference type="RefSeq" id="WP_380888743.1">
    <property type="nucleotide sequence ID" value="NZ_JBHUDY010000001.1"/>
</dbReference>
<gene>
    <name evidence="2" type="ORF">ACFSCW_09725</name>
</gene>
<proteinExistence type="predicted"/>
<dbReference type="PANTHER" id="PTHR30595:SF6">
    <property type="entry name" value="SCHLAFEN ALBA-2 DOMAIN-CONTAINING PROTEIN"/>
    <property type="match status" value="1"/>
</dbReference>
<accession>A0ABW4I3P5</accession>
<dbReference type="Pfam" id="PF04326">
    <property type="entry name" value="SLFN_AlbA_2"/>
    <property type="match status" value="1"/>
</dbReference>
<evidence type="ECO:0000313" key="3">
    <source>
        <dbReference type="Proteomes" id="UP001597115"/>
    </source>
</evidence>
<sequence length="357" mass="40390">MWLITHKRRALPISVIQARIWNVIGQREAHMQKREAWTEADVQALAAEESDSFERKSGRLLSDMGNFRDALAKAVSAFANSGGGTILLGVEDDGRLIGLPSLVGQQPVKEWFEHTIPNLVDYPLHDFRVHSVLRAEESQTLSDHTVIVIEIGDSALAPHQSKRDQKYYHRVGGTSKPAPHFYLELLRQRAVSATLEVQQIETRYMDTFELDGDFIIQLSLGFMIHNIGRVAAFKWNLGPRLLNHDMLEIEGWADRYMIGNSLPPNARNNGIRVDDTILPDCYMKEEQSICLRMKLDILGKSEIDQEIHNLIDSLKISYRLATETSPGKLVEVRPAEHIDVSLLCSRVAERIAQLRPA</sequence>
<dbReference type="EMBL" id="JBHUDY010000001">
    <property type="protein sequence ID" value="MFD1612078.1"/>
    <property type="molecule type" value="Genomic_DNA"/>
</dbReference>
<reference evidence="3" key="1">
    <citation type="journal article" date="2019" name="Int. J. Syst. Evol. Microbiol.">
        <title>The Global Catalogue of Microorganisms (GCM) 10K type strain sequencing project: providing services to taxonomists for standard genome sequencing and annotation.</title>
        <authorList>
            <consortium name="The Broad Institute Genomics Platform"/>
            <consortium name="The Broad Institute Genome Sequencing Center for Infectious Disease"/>
            <person name="Wu L."/>
            <person name="Ma J."/>
        </authorList>
    </citation>
    <scope>NUCLEOTIDE SEQUENCE [LARGE SCALE GENOMIC DNA]</scope>
    <source>
        <strain evidence="3">CGMCC 1.16275</strain>
    </source>
</reference>
<dbReference type="Proteomes" id="UP001597115">
    <property type="component" value="Unassembled WGS sequence"/>
</dbReference>
<dbReference type="Gene3D" id="3.30.950.30">
    <property type="entry name" value="Schlafen, AAA domain"/>
    <property type="match status" value="1"/>
</dbReference>
<keyword evidence="3" id="KW-1185">Reference proteome</keyword>
<name>A0ABW4I3P5_9SPHN</name>